<evidence type="ECO:0000256" key="9">
    <source>
        <dbReference type="ARBA" id="ARBA00025439"/>
    </source>
</evidence>
<sequence>MSKSTVEPAVEQPLTEAQRQRSRHIITAWIRELALLPVIVLLLVIGAFVNPAFMTANNFINVAQQSAALGTVVVAETLILLTGKFDLSLQSTYGLAPMVGAWLIVSKDGQGLGTEWNPFIGIAIVLLVGLIVGTINGFLVIKLGFNAFIFTLAMLILLAGIQVGIVNGRTIYHLPDAYIYLGSQSFLGVPVSVWVTGVIFLCAALFLRYHRVGRAIYAIGGNTEAARAAGIQVDRIRISVFIVGGLLAALAGLMAAGQVVAVTANQGNNLIFSVFAAAVIGGISLDGGRGRMVGALTGVILLALVTNILVLSQIQTFWIDAATGLIILIALALARVIGTERG</sequence>
<dbReference type="AlphaFoldDB" id="A0A8J3IEI1"/>
<keyword evidence="4" id="KW-1003">Cell membrane</keyword>
<evidence type="ECO:0000256" key="10">
    <source>
        <dbReference type="ARBA" id="ARBA00039382"/>
    </source>
</evidence>
<dbReference type="EMBL" id="BNJK01000001">
    <property type="protein sequence ID" value="GHO91048.1"/>
    <property type="molecule type" value="Genomic_DNA"/>
</dbReference>
<dbReference type="PANTHER" id="PTHR32196:SF29">
    <property type="entry name" value="AUTOINDUCER 2 IMPORT SYSTEM PERMEASE PROTEIN LSRC"/>
    <property type="match status" value="1"/>
</dbReference>
<evidence type="ECO:0000256" key="3">
    <source>
        <dbReference type="ARBA" id="ARBA00022448"/>
    </source>
</evidence>
<keyword evidence="3" id="KW-0813">Transport</keyword>
<evidence type="ECO:0000256" key="1">
    <source>
        <dbReference type="ARBA" id="ARBA00004651"/>
    </source>
</evidence>
<evidence type="ECO:0000256" key="7">
    <source>
        <dbReference type="ARBA" id="ARBA00022989"/>
    </source>
</evidence>
<evidence type="ECO:0000256" key="11">
    <source>
        <dbReference type="SAM" id="Phobius"/>
    </source>
</evidence>
<comment type="caution">
    <text evidence="12">The sequence shown here is derived from an EMBL/GenBank/DDBJ whole genome shotgun (WGS) entry which is preliminary data.</text>
</comment>
<reference evidence="12" key="1">
    <citation type="submission" date="2020-10" db="EMBL/GenBank/DDBJ databases">
        <title>Taxonomic study of unclassified bacteria belonging to the class Ktedonobacteria.</title>
        <authorList>
            <person name="Yabe S."/>
            <person name="Wang C.M."/>
            <person name="Zheng Y."/>
            <person name="Sakai Y."/>
            <person name="Cavaletti L."/>
            <person name="Monciardini P."/>
            <person name="Donadio S."/>
        </authorList>
    </citation>
    <scope>NUCLEOTIDE SEQUENCE</scope>
    <source>
        <strain evidence="12">ID150040</strain>
    </source>
</reference>
<dbReference type="RefSeq" id="WP_220201968.1">
    <property type="nucleotide sequence ID" value="NZ_BNJK01000001.1"/>
</dbReference>
<feature type="transmembrane region" description="Helical" evidence="11">
    <location>
        <begin position="87"/>
        <end position="105"/>
    </location>
</feature>
<keyword evidence="8 11" id="KW-0472">Membrane</keyword>
<comment type="subcellular location">
    <subcellularLocation>
        <location evidence="1">Cell membrane</location>
        <topology evidence="1">Multi-pass membrane protein</topology>
    </subcellularLocation>
</comment>
<evidence type="ECO:0000256" key="2">
    <source>
        <dbReference type="ARBA" id="ARBA00011262"/>
    </source>
</evidence>
<evidence type="ECO:0000256" key="6">
    <source>
        <dbReference type="ARBA" id="ARBA00022692"/>
    </source>
</evidence>
<evidence type="ECO:0000256" key="8">
    <source>
        <dbReference type="ARBA" id="ARBA00023136"/>
    </source>
</evidence>
<evidence type="ECO:0000313" key="12">
    <source>
        <dbReference type="EMBL" id="GHO91048.1"/>
    </source>
</evidence>
<evidence type="ECO:0000256" key="5">
    <source>
        <dbReference type="ARBA" id="ARBA00022519"/>
    </source>
</evidence>
<keyword evidence="5" id="KW-0997">Cell inner membrane</keyword>
<dbReference type="PANTHER" id="PTHR32196">
    <property type="entry name" value="ABC TRANSPORTER PERMEASE PROTEIN YPHD-RELATED-RELATED"/>
    <property type="match status" value="1"/>
</dbReference>
<feature type="transmembrane region" description="Helical" evidence="11">
    <location>
        <begin position="147"/>
        <end position="166"/>
    </location>
</feature>
<organism evidence="12 13">
    <name type="scientific">Reticulibacter mediterranei</name>
    <dbReference type="NCBI Taxonomy" id="2778369"/>
    <lineage>
        <taxon>Bacteria</taxon>
        <taxon>Bacillati</taxon>
        <taxon>Chloroflexota</taxon>
        <taxon>Ktedonobacteria</taxon>
        <taxon>Ktedonobacterales</taxon>
        <taxon>Reticulibacteraceae</taxon>
        <taxon>Reticulibacter</taxon>
    </lineage>
</organism>
<feature type="transmembrane region" description="Helical" evidence="11">
    <location>
        <begin position="33"/>
        <end position="53"/>
    </location>
</feature>
<accession>A0A8J3IEI1</accession>
<feature type="transmembrane region" description="Helical" evidence="11">
    <location>
        <begin position="186"/>
        <end position="207"/>
    </location>
</feature>
<evidence type="ECO:0000256" key="4">
    <source>
        <dbReference type="ARBA" id="ARBA00022475"/>
    </source>
</evidence>
<evidence type="ECO:0000313" key="13">
    <source>
        <dbReference type="Proteomes" id="UP000597444"/>
    </source>
</evidence>
<dbReference type="Pfam" id="PF02653">
    <property type="entry name" value="BPD_transp_2"/>
    <property type="match status" value="1"/>
</dbReference>
<dbReference type="CDD" id="cd06579">
    <property type="entry name" value="TM_PBP1_transp_AraH_like"/>
    <property type="match status" value="1"/>
</dbReference>
<comment type="function">
    <text evidence="9">Part of the ABC transporter complex LsrABCD involved in autoinducer 2 (AI-2) import. Probably responsible for the translocation of the substrate across the membrane.</text>
</comment>
<feature type="transmembrane region" description="Helical" evidence="11">
    <location>
        <begin position="59"/>
        <end position="80"/>
    </location>
</feature>
<dbReference type="Proteomes" id="UP000597444">
    <property type="component" value="Unassembled WGS sequence"/>
</dbReference>
<feature type="transmembrane region" description="Helical" evidence="11">
    <location>
        <begin position="117"/>
        <end position="140"/>
    </location>
</feature>
<feature type="transmembrane region" description="Helical" evidence="11">
    <location>
        <begin position="267"/>
        <end position="285"/>
    </location>
</feature>
<gene>
    <name evidence="12" type="ORF">KSF_010960</name>
</gene>
<feature type="transmembrane region" description="Helical" evidence="11">
    <location>
        <begin position="240"/>
        <end position="261"/>
    </location>
</feature>
<protein>
    <recommendedName>
        <fullName evidence="10">Autoinducer 2 import system permease protein LsrC</fullName>
    </recommendedName>
</protein>
<dbReference type="InterPro" id="IPR001851">
    <property type="entry name" value="ABC_transp_permease"/>
</dbReference>
<dbReference type="GO" id="GO:0005886">
    <property type="term" value="C:plasma membrane"/>
    <property type="evidence" value="ECO:0007669"/>
    <property type="project" value="UniProtKB-SubCell"/>
</dbReference>
<dbReference type="GO" id="GO:0022857">
    <property type="term" value="F:transmembrane transporter activity"/>
    <property type="evidence" value="ECO:0007669"/>
    <property type="project" value="InterPro"/>
</dbReference>
<feature type="transmembrane region" description="Helical" evidence="11">
    <location>
        <begin position="292"/>
        <end position="311"/>
    </location>
</feature>
<keyword evidence="13" id="KW-1185">Reference proteome</keyword>
<name>A0A8J3IEI1_9CHLR</name>
<proteinExistence type="predicted"/>
<keyword evidence="7 11" id="KW-1133">Transmembrane helix</keyword>
<keyword evidence="6 11" id="KW-0812">Transmembrane</keyword>
<feature type="transmembrane region" description="Helical" evidence="11">
    <location>
        <begin position="317"/>
        <end position="337"/>
    </location>
</feature>
<comment type="subunit">
    <text evidence="2">The complex is composed of two ATP-binding proteins (LsrA), two transmembrane proteins (LsrC and LsrD) and a solute-binding protein (LsrB).</text>
</comment>